<accession>A0A2U1SNZ2</accession>
<dbReference type="Proteomes" id="UP000245137">
    <property type="component" value="Unassembled WGS sequence"/>
</dbReference>
<dbReference type="GO" id="GO:0005525">
    <property type="term" value="F:GTP binding"/>
    <property type="evidence" value="ECO:0007669"/>
    <property type="project" value="UniProtKB-UniRule"/>
</dbReference>
<comment type="subcellular location">
    <subcellularLocation>
        <location evidence="8">Cytoplasm</location>
    </subcellularLocation>
</comment>
<evidence type="ECO:0000313" key="10">
    <source>
        <dbReference type="EMBL" id="PWB93327.1"/>
    </source>
</evidence>
<dbReference type="EC" id="2.7.7.77" evidence="8"/>
<dbReference type="HAMAP" id="MF_00316">
    <property type="entry name" value="MobA"/>
    <property type="match status" value="1"/>
</dbReference>
<keyword evidence="4 8" id="KW-0547">Nucleotide-binding</keyword>
<name>A0A2U1SNZ2_METSR</name>
<dbReference type="InterPro" id="IPR013482">
    <property type="entry name" value="Molybde_CF_guanTrfase"/>
</dbReference>
<reference evidence="10 12" key="1">
    <citation type="journal article" date="2018" name="Appl. Microbiol. Biotechnol.">
        <title>Co-cultivation of the strictly anaerobic methanogen Methanosarcina barkeri with aerobic methanotrophs in an oxygen-limited membrane bioreactor.</title>
        <authorList>
            <person name="In 't Zandt M.H."/>
            <person name="van den Bosch T.J.M."/>
            <person name="Rijkers R."/>
            <person name="van Kessel M.A.H.J."/>
            <person name="Jetten M.S.M."/>
            <person name="Welte C.U."/>
        </authorList>
    </citation>
    <scope>NUCLEOTIDE SEQUENCE [LARGE SCALE GENOMIC DNA]</scope>
    <source>
        <strain evidence="10 12">DSM 17706</strain>
    </source>
</reference>
<feature type="binding site" evidence="8">
    <location>
        <position position="103"/>
    </location>
    <ligand>
        <name>Mg(2+)</name>
        <dbReference type="ChEBI" id="CHEBI:18420"/>
    </ligand>
</feature>
<keyword evidence="2 8" id="KW-0808">Transferase</keyword>
<keyword evidence="1 8" id="KW-0963">Cytoplasm</keyword>
<evidence type="ECO:0000256" key="6">
    <source>
        <dbReference type="ARBA" id="ARBA00023134"/>
    </source>
</evidence>
<dbReference type="GO" id="GO:0061603">
    <property type="term" value="F:molybdenum cofactor guanylyltransferase activity"/>
    <property type="evidence" value="ECO:0007669"/>
    <property type="project" value="UniProtKB-EC"/>
</dbReference>
<evidence type="ECO:0000256" key="2">
    <source>
        <dbReference type="ARBA" id="ARBA00022679"/>
    </source>
</evidence>
<reference evidence="11 13" key="3">
    <citation type="submission" date="2019-07" db="EMBL/GenBank/DDBJ databases">
        <title>Ln-dependent methylotrophs.</title>
        <authorList>
            <person name="Tani A."/>
        </authorList>
    </citation>
    <scope>NUCLEOTIDE SEQUENCE [LARGE SCALE GENOMIC DNA]</scope>
    <source>
        <strain evidence="11 13">SM89A</strain>
    </source>
</reference>
<dbReference type="GO" id="GO:0046872">
    <property type="term" value="F:metal ion binding"/>
    <property type="evidence" value="ECO:0007669"/>
    <property type="project" value="UniProtKB-KW"/>
</dbReference>
<dbReference type="Gene3D" id="3.90.550.10">
    <property type="entry name" value="Spore Coat Polysaccharide Biosynthesis Protein SpsA, Chain A"/>
    <property type="match status" value="1"/>
</dbReference>
<reference evidence="10" key="2">
    <citation type="submission" date="2018-02" db="EMBL/GenBank/DDBJ databases">
        <authorList>
            <person name="Cohen D.B."/>
            <person name="Kent A.D."/>
        </authorList>
    </citation>
    <scope>NUCLEOTIDE SEQUENCE</scope>
    <source>
        <strain evidence="10">DSM 17706</strain>
    </source>
</reference>
<dbReference type="PANTHER" id="PTHR19136">
    <property type="entry name" value="MOLYBDENUM COFACTOR GUANYLYLTRANSFERASE"/>
    <property type="match status" value="1"/>
</dbReference>
<dbReference type="EMBL" id="PUIV01000023">
    <property type="protein sequence ID" value="PWB93327.1"/>
    <property type="molecule type" value="Genomic_DNA"/>
</dbReference>
<dbReference type="Proteomes" id="UP000316781">
    <property type="component" value="Unassembled WGS sequence"/>
</dbReference>
<dbReference type="Pfam" id="PF12804">
    <property type="entry name" value="NTP_transf_3"/>
    <property type="match status" value="1"/>
</dbReference>
<comment type="domain">
    <text evidence="8">The N-terminal domain determines nucleotide recognition and specific binding, while the C-terminal domain determines the specific binding to the target protein.</text>
</comment>
<dbReference type="RefSeq" id="WP_108917797.1">
    <property type="nucleotide sequence ID" value="NZ_BGJY01000007.1"/>
</dbReference>
<dbReference type="PANTHER" id="PTHR19136:SF81">
    <property type="entry name" value="MOLYBDENUM COFACTOR GUANYLYLTRANSFERASE"/>
    <property type="match status" value="1"/>
</dbReference>
<dbReference type="GO" id="GO:0005737">
    <property type="term" value="C:cytoplasm"/>
    <property type="evidence" value="ECO:0007669"/>
    <property type="project" value="UniProtKB-SubCell"/>
</dbReference>
<comment type="caution">
    <text evidence="10">The sequence shown here is derived from an EMBL/GenBank/DDBJ whole genome shotgun (WGS) entry which is preliminary data.</text>
</comment>
<evidence type="ECO:0000256" key="4">
    <source>
        <dbReference type="ARBA" id="ARBA00022741"/>
    </source>
</evidence>
<evidence type="ECO:0000313" key="12">
    <source>
        <dbReference type="Proteomes" id="UP000245137"/>
    </source>
</evidence>
<feature type="binding site" evidence="8">
    <location>
        <position position="103"/>
    </location>
    <ligand>
        <name>GTP</name>
        <dbReference type="ChEBI" id="CHEBI:37565"/>
    </ligand>
</feature>
<evidence type="ECO:0000256" key="7">
    <source>
        <dbReference type="ARBA" id="ARBA00023150"/>
    </source>
</evidence>
<comment type="cofactor">
    <cofactor evidence="8">
        <name>Mg(2+)</name>
        <dbReference type="ChEBI" id="CHEBI:18420"/>
    </cofactor>
</comment>
<comment type="catalytic activity">
    <reaction evidence="8">
        <text>Mo-molybdopterin + GTP + H(+) = Mo-molybdopterin guanine dinucleotide + diphosphate</text>
        <dbReference type="Rhea" id="RHEA:34243"/>
        <dbReference type="ChEBI" id="CHEBI:15378"/>
        <dbReference type="ChEBI" id="CHEBI:33019"/>
        <dbReference type="ChEBI" id="CHEBI:37565"/>
        <dbReference type="ChEBI" id="CHEBI:71302"/>
        <dbReference type="ChEBI" id="CHEBI:71310"/>
        <dbReference type="EC" id="2.7.7.77"/>
    </reaction>
</comment>
<feature type="binding site" evidence="8">
    <location>
        <position position="22"/>
    </location>
    <ligand>
        <name>GTP</name>
        <dbReference type="ChEBI" id="CHEBI:37565"/>
    </ligand>
</feature>
<evidence type="ECO:0000313" key="13">
    <source>
        <dbReference type="Proteomes" id="UP000316781"/>
    </source>
</evidence>
<feature type="domain" description="MobA-like NTP transferase" evidence="9">
    <location>
        <begin position="6"/>
        <end position="163"/>
    </location>
</feature>
<dbReference type="AlphaFoldDB" id="A0A2U1SNZ2"/>
<keyword evidence="6 8" id="KW-0342">GTP-binding</keyword>
<evidence type="ECO:0000256" key="1">
    <source>
        <dbReference type="ARBA" id="ARBA00022490"/>
    </source>
</evidence>
<evidence type="ECO:0000256" key="8">
    <source>
        <dbReference type="HAMAP-Rule" id="MF_00316"/>
    </source>
</evidence>
<feature type="binding site" evidence="8">
    <location>
        <position position="50"/>
    </location>
    <ligand>
        <name>GTP</name>
        <dbReference type="ChEBI" id="CHEBI:37565"/>
    </ligand>
</feature>
<dbReference type="GO" id="GO:1902758">
    <property type="term" value="P:bis(molybdopterin guanine dinucleotide)molybdenum biosynthetic process"/>
    <property type="evidence" value="ECO:0007669"/>
    <property type="project" value="TreeGrafter"/>
</dbReference>
<evidence type="ECO:0000313" key="11">
    <source>
        <dbReference type="EMBL" id="TRL30733.1"/>
    </source>
</evidence>
<feature type="binding site" evidence="8">
    <location>
        <begin position="9"/>
        <end position="11"/>
    </location>
    <ligand>
        <name>GTP</name>
        <dbReference type="ChEBI" id="CHEBI:37565"/>
    </ligand>
</feature>
<protein>
    <recommendedName>
        <fullName evidence="8">Molybdenum cofactor guanylyltransferase</fullName>
        <shortName evidence="8">MoCo guanylyltransferase</shortName>
        <ecNumber evidence="8">2.7.7.77</ecNumber>
    </recommendedName>
    <alternativeName>
        <fullName evidence="8">GTP:molybdopterin guanylyltransferase</fullName>
    </alternativeName>
    <alternativeName>
        <fullName evidence="8">Mo-MPT guanylyltransferase</fullName>
    </alternativeName>
    <alternativeName>
        <fullName evidence="8">Molybdopterin guanylyltransferase</fullName>
    </alternativeName>
    <alternativeName>
        <fullName evidence="8">Molybdopterin-guanine dinucleotide synthase</fullName>
        <shortName evidence="8">MGD synthase</shortName>
    </alternativeName>
</protein>
<proteinExistence type="inferred from homology"/>
<dbReference type="SUPFAM" id="SSF53448">
    <property type="entry name" value="Nucleotide-diphospho-sugar transferases"/>
    <property type="match status" value="1"/>
</dbReference>
<comment type="function">
    <text evidence="8">Transfers a GMP moiety from GTP to Mo-molybdopterin (Mo-MPT) cofactor (Moco or molybdenum cofactor) to form Mo-molybdopterin guanine dinucleotide (Mo-MGD) cofactor.</text>
</comment>
<comment type="subunit">
    <text evidence="8">Monomer.</text>
</comment>
<dbReference type="OrthoDB" id="9788394at2"/>
<evidence type="ECO:0000256" key="5">
    <source>
        <dbReference type="ARBA" id="ARBA00022842"/>
    </source>
</evidence>
<gene>
    <name evidence="8 11" type="primary">mobA</name>
    <name evidence="10" type="ORF">C5689_13500</name>
    <name evidence="11" type="ORF">FM996_15455</name>
</gene>
<keyword evidence="5 8" id="KW-0460">Magnesium</keyword>
<organism evidence="10 12">
    <name type="scientific">Methylosinus sporium</name>
    <dbReference type="NCBI Taxonomy" id="428"/>
    <lineage>
        <taxon>Bacteria</taxon>
        <taxon>Pseudomonadati</taxon>
        <taxon>Pseudomonadota</taxon>
        <taxon>Alphaproteobacteria</taxon>
        <taxon>Hyphomicrobiales</taxon>
        <taxon>Methylocystaceae</taxon>
        <taxon>Methylosinus</taxon>
    </lineage>
</organism>
<dbReference type="InterPro" id="IPR025877">
    <property type="entry name" value="MobA-like_NTP_Trfase"/>
</dbReference>
<dbReference type="CDD" id="cd02503">
    <property type="entry name" value="MobA"/>
    <property type="match status" value="1"/>
</dbReference>
<keyword evidence="7 8" id="KW-0501">Molybdenum cofactor biosynthesis</keyword>
<evidence type="ECO:0000256" key="3">
    <source>
        <dbReference type="ARBA" id="ARBA00022723"/>
    </source>
</evidence>
<dbReference type="EMBL" id="VJMF01000065">
    <property type="protein sequence ID" value="TRL30733.1"/>
    <property type="molecule type" value="Genomic_DNA"/>
</dbReference>
<dbReference type="NCBIfam" id="TIGR02665">
    <property type="entry name" value="molyb_mobA"/>
    <property type="match status" value="1"/>
</dbReference>
<feature type="binding site" evidence="8">
    <location>
        <position position="68"/>
    </location>
    <ligand>
        <name>GTP</name>
        <dbReference type="ChEBI" id="CHEBI:37565"/>
    </ligand>
</feature>
<keyword evidence="12" id="KW-1185">Reference proteome</keyword>
<keyword evidence="10" id="KW-0548">Nucleotidyltransferase</keyword>
<keyword evidence="3 8" id="KW-0479">Metal-binding</keyword>
<evidence type="ECO:0000259" key="9">
    <source>
        <dbReference type="Pfam" id="PF12804"/>
    </source>
</evidence>
<comment type="similarity">
    <text evidence="8">Belongs to the MobA family.</text>
</comment>
<dbReference type="InterPro" id="IPR029044">
    <property type="entry name" value="Nucleotide-diphossugar_trans"/>
</dbReference>
<sequence length="208" mass="22396">MTRCFGLILAGGQARRMGGVAKPLIEVGGAPILEHVVRRLAPQCLRLALNANGDPARYAAFHLPIVPDEVEGFAGPLAGVLAGLDHVAANFPDVPLMLSVPADTPFVPLDLAARLASARAAAKAEIAVAKSADRVHHAVALWPVALREPLRHALVKEDLRKVSGFIERYANTLVDWPVEPYDPFFNVNRPEDIEQAERIAAALESQRS</sequence>